<dbReference type="Pfam" id="PF12340">
    <property type="entry name" value="DUF3638"/>
    <property type="match status" value="1"/>
</dbReference>
<evidence type="ECO:0000313" key="10">
    <source>
        <dbReference type="EMBL" id="KAJ3130146.1"/>
    </source>
</evidence>
<dbReference type="Proteomes" id="UP001211907">
    <property type="component" value="Unassembled WGS sequence"/>
</dbReference>
<dbReference type="EC" id="3.4.19.12" evidence="2"/>
<dbReference type="PANTHER" id="PTHR13367">
    <property type="entry name" value="UBIQUITIN THIOESTERASE"/>
    <property type="match status" value="1"/>
</dbReference>
<dbReference type="GO" id="GO:0004843">
    <property type="term" value="F:cysteine-type deubiquitinase activity"/>
    <property type="evidence" value="ECO:0007669"/>
    <property type="project" value="UniProtKB-EC"/>
</dbReference>
<keyword evidence="7" id="KW-0175">Coiled coil</keyword>
<accession>A0AAD5XI16</accession>
<evidence type="ECO:0000256" key="3">
    <source>
        <dbReference type="ARBA" id="ARBA00022670"/>
    </source>
</evidence>
<feature type="domain" description="DUF3645" evidence="9">
    <location>
        <begin position="2007"/>
        <end position="2040"/>
    </location>
</feature>
<keyword evidence="4" id="KW-0833">Ubl conjugation pathway</keyword>
<dbReference type="PANTHER" id="PTHR13367:SF33">
    <property type="entry name" value="P-LOOP CONTAINING NUCLEOSIDE TRIPHOSPHATE HYDROLASE PROTEIN"/>
    <property type="match status" value="1"/>
</dbReference>
<keyword evidence="6" id="KW-0788">Thiol protease</keyword>
<dbReference type="InterPro" id="IPR051346">
    <property type="entry name" value="OTU_Deubiquitinase"/>
</dbReference>
<comment type="caution">
    <text evidence="10">The sequence shown here is derived from an EMBL/GenBank/DDBJ whole genome shotgun (WGS) entry which is preliminary data.</text>
</comment>
<reference evidence="10" key="1">
    <citation type="submission" date="2020-05" db="EMBL/GenBank/DDBJ databases">
        <title>Phylogenomic resolution of chytrid fungi.</title>
        <authorList>
            <person name="Stajich J.E."/>
            <person name="Amses K."/>
            <person name="Simmons R."/>
            <person name="Seto K."/>
            <person name="Myers J."/>
            <person name="Bonds A."/>
            <person name="Quandt C.A."/>
            <person name="Barry K."/>
            <person name="Liu P."/>
            <person name="Grigoriev I."/>
            <person name="Longcore J.E."/>
            <person name="James T.Y."/>
        </authorList>
    </citation>
    <scope>NUCLEOTIDE SEQUENCE</scope>
    <source>
        <strain evidence="10">JEL0513</strain>
    </source>
</reference>
<name>A0AAD5XI16_9FUNG</name>
<comment type="catalytic activity">
    <reaction evidence="1">
        <text>Thiol-dependent hydrolysis of ester, thioester, amide, peptide and isopeptide bonds formed by the C-terminal Gly of ubiquitin (a 76-residue protein attached to proteins as an intracellular targeting signal).</text>
        <dbReference type="EC" id="3.4.19.12"/>
    </reaction>
</comment>
<feature type="domain" description="DUF3638" evidence="8">
    <location>
        <begin position="1649"/>
        <end position="1871"/>
    </location>
</feature>
<keyword evidence="3" id="KW-0645">Protease</keyword>
<dbReference type="GO" id="GO:0006508">
    <property type="term" value="P:proteolysis"/>
    <property type="evidence" value="ECO:0007669"/>
    <property type="project" value="UniProtKB-KW"/>
</dbReference>
<evidence type="ECO:0000259" key="9">
    <source>
        <dbReference type="Pfam" id="PF12359"/>
    </source>
</evidence>
<proteinExistence type="predicted"/>
<sequence>MPGTLELSENDLNMLQKALTGMKKHSRLPNKINRKVVYQWFPIYGCCLVAEYTQVGQISLALLFPDEWAHSSYRSKNQENFEYSQPNAESTGLIAFGQVESWLFEKEFDKSFQDLLAKAKDTSTFQRSAANTGRGHQKTPSFISSLVKEALHNIKNAVENKNNTTEFQPLGGTTDVGLHTGGKKRSTSYQLVFHILKFFLGSESTHWRIMALLHLHILESRLNCIEVNKLTQTDVDECSVILKFASNSVLHVHVSLKISVLSEVEQIKLLQSRLENFIKEFVCFNSAKLPYELVNFRPANILPEPNFLKVSVAKDAAEVIEARRNENIGLIALMSKAYDSFDSLLSWIQITISIKSGVNRNQQILFVIRSIEAFIFQRAEHLKENCYAMEVTSIKEVVIEYQQCMNEWLSVSISKSNMHVIEQSHQALVVGIAACLMHKRNCGEFKMLNDYAIPLDWQSLEPLVVKDKVALDALLILKHYLNCASKEKHRVIFSLENCNDTFQFAFDYASANSEIINRWNWECHAAEERKNEYARQLKTKKIELIELRRSLDTELSELEDLECEKEQLVQDGESYHRKQLNKKEIRQKTATISRQAIIVANTPPHFVKNPLPATKSSAITAFTNSWSIPVASQGTSWLSHYVSLEKRKLFQASHFMIYAVPLSMPNSVGASTVDQIHSPCVWHPSNFVNFMFLPCKTNPWKVQRTKILESFTEKLPPTAHKTFKWAIEFPSQSDQKCSRGNTLFTKMDAIPPKFFQKDFQTLSSLRSFPLEQVRKITTQILRDKNFPLDNSDLITLIKQAMYQIGEISESSEFIWKTELFKSDGGEKMLFELKKHSELLIPAPRNYKYLNILADLTSYLGQYIGEDAANLSRKFSKIASDWAKDVRLDSEENPPSSTKALLEMKAKECMFNAYSIFCLSHLPKLNNNDVANICEMLARFFNGRIFANDSSIHQEISMLEVHIQNIMARRISEILLKVTPRIITAAVQSVLGSLTISKTAVWNKYGTSSCFDSDIDGCMYSFNVLTGCLLIDGMPPGRLPESILNNELYKKHFKSRNFQVQKIGSILKTSDPLDDKLYEFALLKSILLIREIDVNTGTTLELIDFNSGHIKWWSELPIRLQKLHSHWYCAEKRALIMRGIEILDKSISHIAFWNNSEVGFCFEVESHDKANTIAELEKKKKDMEYFAYFSAPIFERIELQEFVHTMSTSTGKALVHLPRFNLRFIQSTNNFRFESQQYRNFYLRVDQQLDNFALPFFNQYLILCPSENSSENMKIIVQDGEIGSNLRIKISSNYQEVIHHICFHISPFLRTIVANKVSDRLQLASIFAATGTLARDLAYHLTGGELAIEMIRQSWTGRSLSEVEVKKLKNVVTFAYREPALTVICGHIKYFSERCFYLRGSSVNPVDLSEFDCMVVNATTQFKKTEGLDINPRRHLTTLERIPQLGNPFQKFVSPFMKTVSFSCPAVSENFIHDMEQAQLDLVNFIENEQIGEYPLISPENKSVLDSVVHEELKKSWEKHAIQKNASISAENLTLLVILLDKQKKQASNQYYILENCLIKSFEAQQTEHILLAIANNLPKVTRSDFLRMALDKTLIQKFNPFLIDIEVSDIFCAILTLLQIVVFEERLTRIHRLITANNIPALLKEIFVREWSVENNPTWLVFEVEGELQIRPNQYSVARQLINNPRSIVQLNMGEGKTRVIIPMIVSKCISESQNESNLVPKQSLVIRVNVLTQLFQEAGEHLHSTLTASALGIKFCEFPFHRQIPLNLEKVEIMEELITIMQQNSGFILSAPEHQLSLKLKQQESAKSNLKLADYLTDFAGKIGYYDIIDESDAFLSHKYQMIYAVGIQEKLPQGSERWTVIHAVLHIMNISEKLKKLSADSKFMTYSKLTTTSHFKHIRLSQNISGSTSQERFLKDFCTTLLSELVDNLPEEMKWIDEVAEKYPVFKENVKICTLNLSKEMDSMFKQYDLNETQASQLLMLRGLFGYHLLEHCLSMRHAANYGIDKNRKKRVAVPYTAVDSPSARSEYSHPDVCIILTSLSYYHIGLTGNQLKEAFETLLRRAIGEQKFYYTAWFAQVKTDLNEAQSASIDSIEKIDLTNTTQFATIITVFAKALLVVNFWLEFCVYPTDTKLYSERICASAWDLAAAPKVVGFSGTNDDQYLLPGQVRQTDPDDLVLMGTNGLMLDKILSTVISYRVLNPNSQLFPELADICVELHASALIDTGCILAGTSNQEFANTMRKKLKEHKTDCVKFLGILYFDLSENKWIVLELQTGKRTPELWSPILAKTCFTIFDDARTRGVDKKLEQNATAVLTLGPRLNKGKLMQGAGRMRGLGVNGQKLYLVGSLEVDHSIRQHRIQKDSRRNIDVKEVLNWVLENNKDDLKNGLSQWALQGMHFEACVQNPTKIVVKDDWSLKSLYCSNRKAIKLAESVRRISESRVEKPSAFVDFICTQTAWLGQEVEVSSSQHTEECERELQEEVEEIKEHVQETLSYESIIEEPWDVFQCWTENFLSQSSSKIQRLDSQIFQAFGIIELDNLNWNMGSVFGTKNFFKTVLPTSGRMDAQFLRLIDSFVYYKKHKRILLLSEMEANALLRQIWSRDLQPSDVIYSNLSDVRFSHDNRQIRHPLISFVLIMIMQIFNGETKFSNIEPTDEMMEELKSFTCKRNSKIAIKMLVTARGRETEWGFSQLKKVCERMY</sequence>
<organism evidence="10 11">
    <name type="scientific">Physocladia obscura</name>
    <dbReference type="NCBI Taxonomy" id="109957"/>
    <lineage>
        <taxon>Eukaryota</taxon>
        <taxon>Fungi</taxon>
        <taxon>Fungi incertae sedis</taxon>
        <taxon>Chytridiomycota</taxon>
        <taxon>Chytridiomycota incertae sedis</taxon>
        <taxon>Chytridiomycetes</taxon>
        <taxon>Chytridiales</taxon>
        <taxon>Chytriomycetaceae</taxon>
        <taxon>Physocladia</taxon>
    </lineage>
</organism>
<dbReference type="InterPro" id="IPR022099">
    <property type="entry name" value="DUF3638"/>
</dbReference>
<evidence type="ECO:0000256" key="7">
    <source>
        <dbReference type="SAM" id="Coils"/>
    </source>
</evidence>
<evidence type="ECO:0000256" key="6">
    <source>
        <dbReference type="ARBA" id="ARBA00022807"/>
    </source>
</evidence>
<keyword evidence="11" id="KW-1185">Reference proteome</keyword>
<evidence type="ECO:0000256" key="5">
    <source>
        <dbReference type="ARBA" id="ARBA00022801"/>
    </source>
</evidence>
<evidence type="ECO:0000256" key="4">
    <source>
        <dbReference type="ARBA" id="ARBA00022786"/>
    </source>
</evidence>
<dbReference type="EMBL" id="JADGJH010000397">
    <property type="protein sequence ID" value="KAJ3130146.1"/>
    <property type="molecule type" value="Genomic_DNA"/>
</dbReference>
<evidence type="ECO:0000313" key="11">
    <source>
        <dbReference type="Proteomes" id="UP001211907"/>
    </source>
</evidence>
<dbReference type="Pfam" id="PF12359">
    <property type="entry name" value="DUF3645"/>
    <property type="match status" value="1"/>
</dbReference>
<evidence type="ECO:0000259" key="8">
    <source>
        <dbReference type="Pfam" id="PF12340"/>
    </source>
</evidence>
<gene>
    <name evidence="10" type="ORF">HK100_008218</name>
</gene>
<evidence type="ECO:0000256" key="1">
    <source>
        <dbReference type="ARBA" id="ARBA00000707"/>
    </source>
</evidence>
<dbReference type="InterPro" id="IPR022105">
    <property type="entry name" value="DUF3645"/>
</dbReference>
<evidence type="ECO:0000256" key="2">
    <source>
        <dbReference type="ARBA" id="ARBA00012759"/>
    </source>
</evidence>
<keyword evidence="5" id="KW-0378">Hydrolase</keyword>
<feature type="coiled-coil region" evidence="7">
    <location>
        <begin position="516"/>
        <end position="578"/>
    </location>
</feature>
<protein>
    <recommendedName>
        <fullName evidence="2">ubiquitinyl hydrolase 1</fullName>
        <ecNumber evidence="2">3.4.19.12</ecNumber>
    </recommendedName>
</protein>